<organism evidence="1 2">
    <name type="scientific">Tetranychus urticae</name>
    <name type="common">Two-spotted spider mite</name>
    <dbReference type="NCBI Taxonomy" id="32264"/>
    <lineage>
        <taxon>Eukaryota</taxon>
        <taxon>Metazoa</taxon>
        <taxon>Ecdysozoa</taxon>
        <taxon>Arthropoda</taxon>
        <taxon>Chelicerata</taxon>
        <taxon>Arachnida</taxon>
        <taxon>Acari</taxon>
        <taxon>Acariformes</taxon>
        <taxon>Trombidiformes</taxon>
        <taxon>Prostigmata</taxon>
        <taxon>Eleutherengona</taxon>
        <taxon>Raphignathae</taxon>
        <taxon>Tetranychoidea</taxon>
        <taxon>Tetranychidae</taxon>
        <taxon>Tetranychus</taxon>
    </lineage>
</organism>
<reference evidence="2" key="1">
    <citation type="submission" date="2011-08" db="EMBL/GenBank/DDBJ databases">
        <authorList>
            <person name="Rombauts S."/>
        </authorList>
    </citation>
    <scope>NUCLEOTIDE SEQUENCE</scope>
    <source>
        <strain evidence="2">London</strain>
    </source>
</reference>
<evidence type="ECO:0000313" key="2">
    <source>
        <dbReference type="Proteomes" id="UP000015104"/>
    </source>
</evidence>
<evidence type="ECO:0000313" key="1">
    <source>
        <dbReference type="EnsemblMetazoa" id="tetur04g08000.1"/>
    </source>
</evidence>
<dbReference type="AlphaFoldDB" id="T1K3A8"/>
<keyword evidence="2" id="KW-1185">Reference proteome</keyword>
<name>T1K3A8_TETUR</name>
<sequence length="23" mass="2707">MLCREADDLYFIDTKEILTTSND</sequence>
<proteinExistence type="predicted"/>
<dbReference type="EnsemblMetazoa" id="tetur04g08000.1">
    <property type="protein sequence ID" value="tetur04g08000.1"/>
    <property type="gene ID" value="tetur04g08000"/>
</dbReference>
<dbReference type="HOGENOM" id="CLU_3423441_0_0_1"/>
<accession>T1K3A8</accession>
<protein>
    <submittedName>
        <fullName evidence="1">Uncharacterized protein</fullName>
    </submittedName>
</protein>
<reference evidence="1" key="2">
    <citation type="submission" date="2015-06" db="UniProtKB">
        <authorList>
            <consortium name="EnsemblMetazoa"/>
        </authorList>
    </citation>
    <scope>IDENTIFICATION</scope>
</reference>
<dbReference type="Proteomes" id="UP000015104">
    <property type="component" value="Unassembled WGS sequence"/>
</dbReference>
<dbReference type="EMBL" id="CAEY01001378">
    <property type="status" value="NOT_ANNOTATED_CDS"/>
    <property type="molecule type" value="Genomic_DNA"/>
</dbReference>